<gene>
    <name evidence="1" type="ORF">O6H91_16G023400</name>
</gene>
<name>A0ACC2BAJ0_DIPCM</name>
<dbReference type="EMBL" id="CM055107">
    <property type="protein sequence ID" value="KAJ7526790.1"/>
    <property type="molecule type" value="Genomic_DNA"/>
</dbReference>
<sequence length="1047" mass="114299">MQEADDEDLKHYWPAACFCGVTKSDRGELATYSFQVPSTTPETELCKIRNNLIENMVCALLTVLTFSILVPSLCLVASSSDASALLALKTGIVDSWGQLDNWKEVAGSPCAWTGVTCNGLGAVSSLDLNSQNLTGSISDEIQLLTNLTYLNLSNNGFSGRFPAGFANLTKLVRVDIGTNVFGGPFPHGFSELQALQFFSASNNNFTGPLPLEFSQLPALEYLDLSGSYFDGSIPVEYCAMSNLKLLRLSSNLLTGSLPKELGNLTELRWLEIGYNTYSGGIPIEFGELQKLGYLDIAGSNLSGTIPKELGQLTLCNSTFLFKNRLTGPLPSELGNMSSLMSLDVSENNLTGAIPDELGKLQNLTLLSLMFNNFSGNLPASIGDLPNLQTLKIFSNFFTGSLPPRLGSASSLQWLDASSNFFNGSIPEEICKGGGLVKLELFFNDLSGVIPNLTNCQNLTRVRFQDNRLVGPIPQGLGLLENLTRFEIARNKISGSIPADLGMAPALAFIDLSSNLLQGSIPREIWSLPSLQALHASGNNFFGRIEEEIGNASKISVLDLSNNFLTGPLPDTIRECRKLVTLDLRNNKLSGGLPSVLGHLRFLAVLDLSHNNFNGTIPIPFENLTNLEMFNISYNNLSGAIPSQGIFKTASASSFEGNFLLCGGPLPPCSIAANPGTVSGQDAKRYRRNLAWIAVAIFAIILGALIIGARWFYLRHGPLLYRRFRRDDSEFPWKLTAFQRLAFTASDVLESLQDKNVIGKGSAGTVYKAEMGSGEIIAVKKLRTSFKEPWQKDRGFLAEVEVLGGIRHRNIVRLLGCCSNSETNLLLYEYMPNGSLGELLHGKDSALVLADWVTRYNIAVGVAQGLCYLHHDCYPVIVHRDVKSNNILLNSKMEACVADFGVAKLVDSNEPMSKIAGSYGYIAPEYAYTMKVDEKSDIYSFGVVLLELLTGKRPVEPEFGDTVNIVEWVRHKAQTKELILEVLESTIGAACSSVQEEMMLVLRVALLCTSVVPKDRPSMRDVVTMLLEAKPRRKSIIEKLNPASKFVK</sequence>
<evidence type="ECO:0000313" key="1">
    <source>
        <dbReference type="EMBL" id="KAJ7526790.1"/>
    </source>
</evidence>
<evidence type="ECO:0000313" key="2">
    <source>
        <dbReference type="Proteomes" id="UP001162992"/>
    </source>
</evidence>
<comment type="caution">
    <text evidence="1">The sequence shown here is derived from an EMBL/GenBank/DDBJ whole genome shotgun (WGS) entry which is preliminary data.</text>
</comment>
<dbReference type="Proteomes" id="UP001162992">
    <property type="component" value="Chromosome 16"/>
</dbReference>
<accession>A0ACC2BAJ0</accession>
<protein>
    <submittedName>
        <fullName evidence="1">Uncharacterized protein</fullName>
    </submittedName>
</protein>
<proteinExistence type="predicted"/>
<reference evidence="2" key="1">
    <citation type="journal article" date="2024" name="Proc. Natl. Acad. Sci. U.S.A.">
        <title>Extraordinary preservation of gene collinearity over three hundred million years revealed in homosporous lycophytes.</title>
        <authorList>
            <person name="Li C."/>
            <person name="Wickell D."/>
            <person name="Kuo L.Y."/>
            <person name="Chen X."/>
            <person name="Nie B."/>
            <person name="Liao X."/>
            <person name="Peng D."/>
            <person name="Ji J."/>
            <person name="Jenkins J."/>
            <person name="Williams M."/>
            <person name="Shu S."/>
            <person name="Plott C."/>
            <person name="Barry K."/>
            <person name="Rajasekar S."/>
            <person name="Grimwood J."/>
            <person name="Han X."/>
            <person name="Sun S."/>
            <person name="Hou Z."/>
            <person name="He W."/>
            <person name="Dai G."/>
            <person name="Sun C."/>
            <person name="Schmutz J."/>
            <person name="Leebens-Mack J.H."/>
            <person name="Li F.W."/>
            <person name="Wang L."/>
        </authorList>
    </citation>
    <scope>NUCLEOTIDE SEQUENCE [LARGE SCALE GENOMIC DNA]</scope>
    <source>
        <strain evidence="2">cv. PW_Plant_1</strain>
    </source>
</reference>
<keyword evidence="2" id="KW-1185">Reference proteome</keyword>
<organism evidence="1 2">
    <name type="scientific">Diphasiastrum complanatum</name>
    <name type="common">Issler's clubmoss</name>
    <name type="synonym">Lycopodium complanatum</name>
    <dbReference type="NCBI Taxonomy" id="34168"/>
    <lineage>
        <taxon>Eukaryota</taxon>
        <taxon>Viridiplantae</taxon>
        <taxon>Streptophyta</taxon>
        <taxon>Embryophyta</taxon>
        <taxon>Tracheophyta</taxon>
        <taxon>Lycopodiopsida</taxon>
        <taxon>Lycopodiales</taxon>
        <taxon>Lycopodiaceae</taxon>
        <taxon>Lycopodioideae</taxon>
        <taxon>Diphasiastrum</taxon>
    </lineage>
</organism>